<dbReference type="PIRSF" id="PIRSF000722">
    <property type="entry name" value="Acetate_prop_kin"/>
    <property type="match status" value="1"/>
</dbReference>
<dbReference type="PRINTS" id="PR00471">
    <property type="entry name" value="ACETATEKNASE"/>
</dbReference>
<evidence type="ECO:0000256" key="3">
    <source>
        <dbReference type="ARBA" id="ARBA00022741"/>
    </source>
</evidence>
<dbReference type="EMBL" id="AZEH01000037">
    <property type="protein sequence ID" value="KRL04950.1"/>
    <property type="molecule type" value="Genomic_DNA"/>
</dbReference>
<dbReference type="GO" id="GO:0006083">
    <property type="term" value="P:acetate metabolic process"/>
    <property type="evidence" value="ECO:0007669"/>
    <property type="project" value="TreeGrafter"/>
</dbReference>
<keyword evidence="6" id="KW-0460">Magnesium</keyword>
<evidence type="ECO:0000313" key="9">
    <source>
        <dbReference type="Proteomes" id="UP000051686"/>
    </source>
</evidence>
<keyword evidence="9" id="KW-1185">Reference proteome</keyword>
<feature type="binding site" evidence="6">
    <location>
        <position position="382"/>
    </location>
    <ligand>
        <name>Mg(2+)</name>
        <dbReference type="ChEBI" id="CHEBI:18420"/>
    </ligand>
</feature>
<dbReference type="CDD" id="cd24010">
    <property type="entry name" value="ASKHA_NBD_AcK_PK"/>
    <property type="match status" value="1"/>
</dbReference>
<dbReference type="GO" id="GO:0006085">
    <property type="term" value="P:acetyl-CoA biosynthetic process"/>
    <property type="evidence" value="ECO:0007669"/>
    <property type="project" value="UniProtKB-UniRule"/>
</dbReference>
<comment type="pathway">
    <text evidence="6">Metabolic intermediate biosynthesis; acetyl-CoA biosynthesis; acetyl-CoA from acetate: step 1/2.</text>
</comment>
<dbReference type="OrthoDB" id="9802453at2"/>
<evidence type="ECO:0000256" key="5">
    <source>
        <dbReference type="ARBA" id="ARBA00022840"/>
    </source>
</evidence>
<keyword evidence="4 6" id="KW-0418">Kinase</keyword>
<feature type="site" description="Transition state stabilizer" evidence="6">
    <location>
        <position position="239"/>
    </location>
</feature>
<keyword evidence="2 6" id="KW-0808">Transferase</keyword>
<feature type="binding site" evidence="6">
    <location>
        <begin position="206"/>
        <end position="210"/>
    </location>
    <ligand>
        <name>ATP</name>
        <dbReference type="ChEBI" id="CHEBI:30616"/>
    </ligand>
</feature>
<evidence type="ECO:0000256" key="6">
    <source>
        <dbReference type="HAMAP-Rule" id="MF_00020"/>
    </source>
</evidence>
<keyword evidence="6" id="KW-0963">Cytoplasm</keyword>
<accession>A0A0R1MA76</accession>
<dbReference type="PATRIC" id="fig|1423777.3.peg.1214"/>
<dbReference type="PROSITE" id="PS01076">
    <property type="entry name" value="ACETATE_KINASE_2"/>
    <property type="match status" value="1"/>
</dbReference>
<comment type="function">
    <text evidence="6">Catalyzes the formation of acetyl phosphate from acetate and ATP. Can also catalyze the reverse reaction.</text>
</comment>
<evidence type="ECO:0000256" key="1">
    <source>
        <dbReference type="ARBA" id="ARBA00008748"/>
    </source>
</evidence>
<feature type="active site" description="Proton donor/acceptor" evidence="6">
    <location>
        <position position="146"/>
    </location>
</feature>
<comment type="caution">
    <text evidence="8">The sequence shown here is derived from an EMBL/GenBank/DDBJ whole genome shotgun (WGS) entry which is preliminary data.</text>
</comment>
<dbReference type="STRING" id="1423777.FD46_GL001174"/>
<gene>
    <name evidence="6" type="primary">ackA</name>
    <name evidence="8" type="ORF">FD46_GL001174</name>
</gene>
<dbReference type="GO" id="GO:0008776">
    <property type="term" value="F:acetate kinase activity"/>
    <property type="evidence" value="ECO:0007669"/>
    <property type="project" value="UniProtKB-UniRule"/>
</dbReference>
<dbReference type="HAMAP" id="MF_00020">
    <property type="entry name" value="Acetate_kinase"/>
    <property type="match status" value="1"/>
</dbReference>
<dbReference type="NCBIfam" id="TIGR00016">
    <property type="entry name" value="ackA"/>
    <property type="match status" value="1"/>
</dbReference>
<dbReference type="PROSITE" id="PS01075">
    <property type="entry name" value="ACETATE_KINASE_1"/>
    <property type="match status" value="1"/>
</dbReference>
<dbReference type="GO" id="GO:0005524">
    <property type="term" value="F:ATP binding"/>
    <property type="evidence" value="ECO:0007669"/>
    <property type="project" value="UniProtKB-KW"/>
</dbReference>
<reference evidence="8 9" key="1">
    <citation type="journal article" date="2015" name="Genome Announc.">
        <title>Expanding the biotechnology potential of lactobacilli through comparative genomics of 213 strains and associated genera.</title>
        <authorList>
            <person name="Sun Z."/>
            <person name="Harris H.M."/>
            <person name="McCann A."/>
            <person name="Guo C."/>
            <person name="Argimon S."/>
            <person name="Zhang W."/>
            <person name="Yang X."/>
            <person name="Jeffery I.B."/>
            <person name="Cooney J.C."/>
            <person name="Kagawa T.F."/>
            <person name="Liu W."/>
            <person name="Song Y."/>
            <person name="Salvetti E."/>
            <person name="Wrobel A."/>
            <person name="Rasinkangas P."/>
            <person name="Parkhill J."/>
            <person name="Rea M.C."/>
            <person name="O'Sullivan O."/>
            <person name="Ritari J."/>
            <person name="Douillard F.P."/>
            <person name="Paul Ross R."/>
            <person name="Yang R."/>
            <person name="Briner A.E."/>
            <person name="Felis G.E."/>
            <person name="de Vos W.M."/>
            <person name="Barrangou R."/>
            <person name="Klaenhammer T.R."/>
            <person name="Caufield P.W."/>
            <person name="Cui Y."/>
            <person name="Zhang H."/>
            <person name="O'Toole P.W."/>
        </authorList>
    </citation>
    <scope>NUCLEOTIDE SEQUENCE [LARGE SCALE GENOMIC DNA]</scope>
    <source>
        <strain evidence="8 9">DSM 19972</strain>
    </source>
</reference>
<dbReference type="GO" id="GO:0000287">
    <property type="term" value="F:magnesium ion binding"/>
    <property type="evidence" value="ECO:0007669"/>
    <property type="project" value="UniProtKB-UniRule"/>
</dbReference>
<dbReference type="PANTHER" id="PTHR21060">
    <property type="entry name" value="ACETATE KINASE"/>
    <property type="match status" value="1"/>
</dbReference>
<dbReference type="SUPFAM" id="SSF53067">
    <property type="entry name" value="Actin-like ATPase domain"/>
    <property type="match status" value="2"/>
</dbReference>
<feature type="binding site" evidence="6">
    <location>
        <position position="15"/>
    </location>
    <ligand>
        <name>ATP</name>
        <dbReference type="ChEBI" id="CHEBI:30616"/>
    </ligand>
</feature>
<feature type="site" description="Transition state stabilizer" evidence="6">
    <location>
        <position position="178"/>
    </location>
</feature>
<keyword evidence="5 6" id="KW-0067">ATP-binding</keyword>
<keyword evidence="3 6" id="KW-0547">Nucleotide-binding</keyword>
<evidence type="ECO:0000256" key="4">
    <source>
        <dbReference type="ARBA" id="ARBA00022777"/>
    </source>
</evidence>
<dbReference type="AlphaFoldDB" id="A0A0R1MA76"/>
<comment type="subunit">
    <text evidence="6">Homodimer.</text>
</comment>
<evidence type="ECO:0000313" key="8">
    <source>
        <dbReference type="EMBL" id="KRL04950.1"/>
    </source>
</evidence>
<evidence type="ECO:0000256" key="7">
    <source>
        <dbReference type="RuleBase" id="RU003835"/>
    </source>
</evidence>
<evidence type="ECO:0000256" key="2">
    <source>
        <dbReference type="ARBA" id="ARBA00022679"/>
    </source>
</evidence>
<feature type="binding site" evidence="6">
    <location>
        <position position="8"/>
    </location>
    <ligand>
        <name>Mg(2+)</name>
        <dbReference type="ChEBI" id="CHEBI:18420"/>
    </ligand>
</feature>
<dbReference type="EC" id="2.7.2.1" evidence="6"/>
<dbReference type="InterPro" id="IPR043129">
    <property type="entry name" value="ATPase_NBD"/>
</dbReference>
<dbReference type="GO" id="GO:0005737">
    <property type="term" value="C:cytoplasm"/>
    <property type="evidence" value="ECO:0007669"/>
    <property type="project" value="UniProtKB-SubCell"/>
</dbReference>
<feature type="binding site" evidence="6">
    <location>
        <begin position="329"/>
        <end position="333"/>
    </location>
    <ligand>
        <name>ATP</name>
        <dbReference type="ChEBI" id="CHEBI:30616"/>
    </ligand>
</feature>
<comment type="similarity">
    <text evidence="1 6 7">Belongs to the acetokinase family.</text>
</comment>
<dbReference type="Proteomes" id="UP000051686">
    <property type="component" value="Unassembled WGS sequence"/>
</dbReference>
<dbReference type="InterPro" id="IPR000890">
    <property type="entry name" value="Aliphatic_acid_kin_short-chain"/>
</dbReference>
<dbReference type="UniPathway" id="UPA00340">
    <property type="reaction ID" value="UER00458"/>
</dbReference>
<name>A0A0R1MA76_9LACO</name>
<keyword evidence="6" id="KW-0479">Metal-binding</keyword>
<dbReference type="RefSeq" id="WP_057896046.1">
    <property type="nucleotide sequence ID" value="NZ_AZEH01000037.1"/>
</dbReference>
<dbReference type="Pfam" id="PF00871">
    <property type="entry name" value="Acetate_kinase"/>
    <property type="match status" value="1"/>
</dbReference>
<sequence>MAKIIAINAGSSSLKFKFFEMNNEQVLAQGVFDRIGIPKGTIKIKYGKEKYEKEEELKDHSAAVKKLLQLLLDLKIVHNFSEIKGVGHRVVAGGEYFKKSARVTTRVIRRINDLAEYAPIHNPANLMGIKAFKKILPDAVSVAVFDTSFHQTMPKQNFIFSVPYEWYHNYGVRRYGAHGTSHRYVVEVAAKMMNKPLSKLKLISCHLGAGASLCAVKNGKSFDTSMGFTPLTGITMATRSGDADVAMISFMMQKLDMHSMPEVIYDLNKKSGLLGISGISSDMRDIEAKRESNERARLAIDIFVKDVVKYIGAYTAEMGGVDGIIFTAGIGENSSYIREKIMDRLAFLGIQVDKEANKKRGVAEFIVTPASKIAVMVIPTNEELMIARDVEKVIKKESSKEQVSNKKTLSVRAHSN</sequence>
<dbReference type="Gene3D" id="3.30.420.40">
    <property type="match status" value="2"/>
</dbReference>
<dbReference type="InterPro" id="IPR023865">
    <property type="entry name" value="Aliphatic_acid_kinase_CS"/>
</dbReference>
<comment type="catalytic activity">
    <reaction evidence="6">
        <text>acetate + ATP = acetyl phosphate + ADP</text>
        <dbReference type="Rhea" id="RHEA:11352"/>
        <dbReference type="ChEBI" id="CHEBI:22191"/>
        <dbReference type="ChEBI" id="CHEBI:30089"/>
        <dbReference type="ChEBI" id="CHEBI:30616"/>
        <dbReference type="ChEBI" id="CHEBI:456216"/>
        <dbReference type="EC" id="2.7.2.1"/>
    </reaction>
</comment>
<dbReference type="PANTHER" id="PTHR21060:SF15">
    <property type="entry name" value="ACETATE KINASE-RELATED"/>
    <property type="match status" value="1"/>
</dbReference>
<comment type="cofactor">
    <cofactor evidence="6">
        <name>Mg(2+)</name>
        <dbReference type="ChEBI" id="CHEBI:18420"/>
    </cofactor>
    <cofactor evidence="6">
        <name>Mn(2+)</name>
        <dbReference type="ChEBI" id="CHEBI:29035"/>
    </cofactor>
    <text evidence="6">Mg(2+). Can also accept Mn(2+).</text>
</comment>
<proteinExistence type="inferred from homology"/>
<dbReference type="InterPro" id="IPR004372">
    <property type="entry name" value="Ac/propionate_kinase"/>
</dbReference>
<organism evidence="8 9">
    <name type="scientific">Liquorilactobacillus oeni DSM 19972</name>
    <dbReference type="NCBI Taxonomy" id="1423777"/>
    <lineage>
        <taxon>Bacteria</taxon>
        <taxon>Bacillati</taxon>
        <taxon>Bacillota</taxon>
        <taxon>Bacilli</taxon>
        <taxon>Lactobacillales</taxon>
        <taxon>Lactobacillaceae</taxon>
        <taxon>Liquorilactobacillus</taxon>
    </lineage>
</organism>
<feature type="binding site" evidence="6">
    <location>
        <position position="89"/>
    </location>
    <ligand>
        <name>substrate</name>
    </ligand>
</feature>
<feature type="binding site" evidence="6">
    <location>
        <begin position="282"/>
        <end position="284"/>
    </location>
    <ligand>
        <name>ATP</name>
        <dbReference type="ChEBI" id="CHEBI:30616"/>
    </ligand>
</feature>
<protein>
    <recommendedName>
        <fullName evidence="6">Acetate kinase</fullName>
        <ecNumber evidence="6">2.7.2.1</ecNumber>
    </recommendedName>
    <alternativeName>
        <fullName evidence="6">Acetokinase</fullName>
    </alternativeName>
</protein>
<comment type="subcellular location">
    <subcellularLocation>
        <location evidence="6">Cytoplasm</location>
    </subcellularLocation>
</comment>